<sequence length="161" mass="17993">MEPSRIIALVPCVTGPASSCLVIYEDWWESMSYCTVEKYMQTMASFMGNDNQACRKLFKGKRGTGLLFNDGSIFVQVKLSDKAPSLGYVRLSAIRSLYTDGEGKCIIGLSGGRELLTHWSLPTVERHIRLVRDVLSPKAGRKELEWKAPEKNPIRIPAAIE</sequence>
<reference evidence="2" key="1">
    <citation type="submission" date="2019-05" db="EMBL/GenBank/DDBJ databases">
        <title>Complete genome sequencing of Dialister sp. strain 5BBH33.</title>
        <authorList>
            <person name="Sakamoto M."/>
            <person name="Murakami T."/>
            <person name="Mori H."/>
        </authorList>
    </citation>
    <scope>NUCLEOTIDE SEQUENCE [LARGE SCALE GENOMIC DNA]</scope>
    <source>
        <strain evidence="2">5BBH33</strain>
    </source>
</reference>
<dbReference type="AlphaFoldDB" id="A0A8D4UWG4"/>
<name>A0A8D4UWG4_9FIRM</name>
<dbReference type="GeneID" id="92717323"/>
<organism evidence="1 2">
    <name type="scientific">Dialister hominis</name>
    <dbReference type="NCBI Taxonomy" id="2582419"/>
    <lineage>
        <taxon>Bacteria</taxon>
        <taxon>Bacillati</taxon>
        <taxon>Bacillota</taxon>
        <taxon>Negativicutes</taxon>
        <taxon>Veillonellales</taxon>
        <taxon>Veillonellaceae</taxon>
        <taxon>Dialister</taxon>
    </lineage>
</organism>
<dbReference type="RefSeq" id="WP_144269346.1">
    <property type="nucleotide sequence ID" value="NZ_AP019697.1"/>
</dbReference>
<dbReference type="KEGG" id="dho:Dia5BBH33_21300"/>
<proteinExistence type="predicted"/>
<evidence type="ECO:0000313" key="2">
    <source>
        <dbReference type="Proteomes" id="UP000320585"/>
    </source>
</evidence>
<protein>
    <submittedName>
        <fullName evidence="1">Uncharacterized protein</fullName>
    </submittedName>
</protein>
<dbReference type="EMBL" id="AP019697">
    <property type="protein sequence ID" value="BBK26195.1"/>
    <property type="molecule type" value="Genomic_DNA"/>
</dbReference>
<dbReference type="OrthoDB" id="9928053at2"/>
<evidence type="ECO:0000313" key="1">
    <source>
        <dbReference type="EMBL" id="BBK26195.1"/>
    </source>
</evidence>
<keyword evidence="2" id="KW-1185">Reference proteome</keyword>
<dbReference type="Proteomes" id="UP000320585">
    <property type="component" value="Chromosome"/>
</dbReference>
<accession>A0A8D4UWG4</accession>
<gene>
    <name evidence="1" type="ORF">Dia5BBH33_21300</name>
</gene>